<dbReference type="RefSeq" id="WP_097167927.1">
    <property type="nucleotide sequence ID" value="NZ_PSUF01000027.1"/>
</dbReference>
<name>A0ABX5AFF3_RATRA</name>
<protein>
    <recommendedName>
        <fullName evidence="4">DUF222 domain-containing protein</fullName>
    </recommendedName>
</protein>
<comment type="caution">
    <text evidence="2">The sequence shown here is derived from an EMBL/GenBank/DDBJ whole genome shotgun (WGS) entry which is preliminary data.</text>
</comment>
<feature type="compositionally biased region" description="Low complexity" evidence="1">
    <location>
        <begin position="238"/>
        <end position="247"/>
    </location>
</feature>
<accession>A0ABX5AFF3</accession>
<organism evidence="2 3">
    <name type="scientific">Rathayibacter rathayi</name>
    <name type="common">Corynebacterium rathayi</name>
    <dbReference type="NCBI Taxonomy" id="33887"/>
    <lineage>
        <taxon>Bacteria</taxon>
        <taxon>Bacillati</taxon>
        <taxon>Actinomycetota</taxon>
        <taxon>Actinomycetes</taxon>
        <taxon>Micrococcales</taxon>
        <taxon>Microbacteriaceae</taxon>
        <taxon>Rathayibacter</taxon>
    </lineage>
</organism>
<proteinExistence type="predicted"/>
<feature type="compositionally biased region" description="Polar residues" evidence="1">
    <location>
        <begin position="248"/>
        <end position="259"/>
    </location>
</feature>
<evidence type="ECO:0000313" key="3">
    <source>
        <dbReference type="Proteomes" id="UP000239698"/>
    </source>
</evidence>
<evidence type="ECO:0000256" key="1">
    <source>
        <dbReference type="SAM" id="MobiDB-lite"/>
    </source>
</evidence>
<evidence type="ECO:0008006" key="4">
    <source>
        <dbReference type="Google" id="ProtNLM"/>
    </source>
</evidence>
<sequence>MDLNHDGVDDALDSTLRSTIAIATQLGHTLSRALERDGYDQVNAARTDRAEALAALIPVKDKQWWDHAGPADIGRVQEAAIAWAGTEPAAAIAASTIREQVLNRYGIDTTAPAADAAYVAGEVARIQAGRAADTERGRGRDDLADSDRHDRVADALDNDAADLRAGDTTDGQETAAAAERVQDGADSHRAAADGAYDAAEQHTAWAATMQGKVPDEAIESAAVVAQSYHRPVTRVGRRTTTTEPATTGSAPAQEITQHATHTRHR</sequence>
<gene>
    <name evidence="2" type="ORF">C5C40_03800</name>
</gene>
<reference evidence="2 3" key="1">
    <citation type="submission" date="2018-02" db="EMBL/GenBank/DDBJ databases">
        <title>Bacteriophage NCPPB3778 and a type I-E CRISPR drive the evolution of the US Biological Select Agent, Rathayibacter toxicus.</title>
        <authorList>
            <person name="Davis E.W.II."/>
            <person name="Tabima J.F."/>
            <person name="Weisberg A.J."/>
            <person name="Lopes L.D."/>
            <person name="Wiseman M.S."/>
            <person name="Wiseman M.S."/>
            <person name="Pupko T."/>
            <person name="Belcher M.S."/>
            <person name="Sechler A.J."/>
            <person name="Tancos M.A."/>
            <person name="Schroeder B.K."/>
            <person name="Murray T.D."/>
            <person name="Luster D.G."/>
            <person name="Schneider W.L."/>
            <person name="Rogers E."/>
            <person name="Andreote F.D."/>
            <person name="Grunwald N.J."/>
            <person name="Putnam M.L."/>
            <person name="Chang J.H."/>
        </authorList>
    </citation>
    <scope>NUCLEOTIDE SEQUENCE [LARGE SCALE GENOMIC DNA]</scope>
    <source>
        <strain evidence="2 3">AY1D6</strain>
    </source>
</reference>
<feature type="region of interest" description="Disordered" evidence="1">
    <location>
        <begin position="154"/>
        <end position="173"/>
    </location>
</feature>
<keyword evidence="3" id="KW-1185">Reference proteome</keyword>
<feature type="region of interest" description="Disordered" evidence="1">
    <location>
        <begin position="234"/>
        <end position="265"/>
    </location>
</feature>
<dbReference type="EMBL" id="PSVT01000004">
    <property type="protein sequence ID" value="PPH79071.1"/>
    <property type="molecule type" value="Genomic_DNA"/>
</dbReference>
<evidence type="ECO:0000313" key="2">
    <source>
        <dbReference type="EMBL" id="PPH79071.1"/>
    </source>
</evidence>
<dbReference type="Proteomes" id="UP000239698">
    <property type="component" value="Unassembled WGS sequence"/>
</dbReference>